<name>A0A1V9FSB5_9BACT</name>
<protein>
    <submittedName>
        <fullName evidence="2">Uncharacterized protein</fullName>
    </submittedName>
</protein>
<dbReference type="OrthoDB" id="880927at2"/>
<evidence type="ECO:0000313" key="3">
    <source>
        <dbReference type="Proteomes" id="UP000192796"/>
    </source>
</evidence>
<evidence type="ECO:0000313" key="2">
    <source>
        <dbReference type="EMBL" id="OQP61233.1"/>
    </source>
</evidence>
<organism evidence="2 3">
    <name type="scientific">Niastella vici</name>
    <dbReference type="NCBI Taxonomy" id="1703345"/>
    <lineage>
        <taxon>Bacteria</taxon>
        <taxon>Pseudomonadati</taxon>
        <taxon>Bacteroidota</taxon>
        <taxon>Chitinophagia</taxon>
        <taxon>Chitinophagales</taxon>
        <taxon>Chitinophagaceae</taxon>
        <taxon>Niastella</taxon>
    </lineage>
</organism>
<sequence>MAESKNNYVMFGMSGKLGKLLIFRQRGGKTIATAIPNRSNVFTEQQLEIQSKFKEAASWARGILKNAENRKFYSSQATGGQSAFNMAIADWFTDPEIKEIDTKDYTGVVGSVIKIGVIDIIKVQSVKVSITTASGTLVEEGNAVFDANSQQWLYTAVQNNATPVGSHIKATATDKPGNSHSLEKVIEAS</sequence>
<comment type="caution">
    <text evidence="2">The sequence shown here is derived from an EMBL/GenBank/DDBJ whole genome shotgun (WGS) entry which is preliminary data.</text>
</comment>
<gene>
    <name evidence="2" type="ORF">A3860_05845</name>
</gene>
<evidence type="ECO:0000256" key="1">
    <source>
        <dbReference type="SAM" id="MobiDB-lite"/>
    </source>
</evidence>
<feature type="region of interest" description="Disordered" evidence="1">
    <location>
        <begin position="170"/>
        <end position="189"/>
    </location>
</feature>
<reference evidence="2 3" key="1">
    <citation type="submission" date="2016-03" db="EMBL/GenBank/DDBJ databases">
        <title>Niastella vici sp. nov., isolated from farmland soil.</title>
        <authorList>
            <person name="Chen L."/>
            <person name="Wang D."/>
            <person name="Yang S."/>
            <person name="Wang G."/>
        </authorList>
    </citation>
    <scope>NUCLEOTIDE SEQUENCE [LARGE SCALE GENOMIC DNA]</scope>
    <source>
        <strain evidence="2 3">DJ57</strain>
    </source>
</reference>
<dbReference type="Proteomes" id="UP000192796">
    <property type="component" value="Unassembled WGS sequence"/>
</dbReference>
<proteinExistence type="predicted"/>
<dbReference type="RefSeq" id="WP_081151737.1">
    <property type="nucleotide sequence ID" value="NZ_LVYD01000058.1"/>
</dbReference>
<dbReference type="AlphaFoldDB" id="A0A1V9FSB5"/>
<dbReference type="EMBL" id="LVYD01000058">
    <property type="protein sequence ID" value="OQP61233.1"/>
    <property type="molecule type" value="Genomic_DNA"/>
</dbReference>
<accession>A0A1V9FSB5</accession>
<keyword evidence="3" id="KW-1185">Reference proteome</keyword>